<gene>
    <name evidence="13" type="ORF">JKP88DRAFT_317030</name>
</gene>
<dbReference type="Proteomes" id="UP000664859">
    <property type="component" value="Unassembled WGS sequence"/>
</dbReference>
<evidence type="ECO:0000256" key="4">
    <source>
        <dbReference type="ARBA" id="ARBA00022692"/>
    </source>
</evidence>
<dbReference type="GO" id="GO:0016887">
    <property type="term" value="F:ATP hydrolysis activity"/>
    <property type="evidence" value="ECO:0007669"/>
    <property type="project" value="InterPro"/>
</dbReference>
<feature type="transmembrane region" description="Helical" evidence="11">
    <location>
        <begin position="566"/>
        <end position="584"/>
    </location>
</feature>
<dbReference type="PROSITE" id="PS50893">
    <property type="entry name" value="ABC_TRANSPORTER_2"/>
    <property type="match status" value="2"/>
</dbReference>
<feature type="transmembrane region" description="Helical" evidence="11">
    <location>
        <begin position="1195"/>
        <end position="1219"/>
    </location>
</feature>
<feature type="transmembrane region" description="Helical" evidence="11">
    <location>
        <begin position="456"/>
        <end position="477"/>
    </location>
</feature>
<dbReference type="InterPro" id="IPR003593">
    <property type="entry name" value="AAA+_ATPase"/>
</dbReference>
<dbReference type="GO" id="GO:0016020">
    <property type="term" value="C:membrane"/>
    <property type="evidence" value="ECO:0007669"/>
    <property type="project" value="UniProtKB-SubCell"/>
</dbReference>
<evidence type="ECO:0000313" key="14">
    <source>
        <dbReference type="Proteomes" id="UP000664859"/>
    </source>
</evidence>
<accession>A0A835Z0F1</accession>
<feature type="compositionally biased region" description="Low complexity" evidence="10">
    <location>
        <begin position="14"/>
        <end position="25"/>
    </location>
</feature>
<evidence type="ECO:0000256" key="8">
    <source>
        <dbReference type="ARBA" id="ARBA00022989"/>
    </source>
</evidence>
<dbReference type="SUPFAM" id="SSF52540">
    <property type="entry name" value="P-loop containing nucleoside triphosphate hydrolases"/>
    <property type="match status" value="2"/>
</dbReference>
<feature type="transmembrane region" description="Helical" evidence="11">
    <location>
        <begin position="1231"/>
        <end position="1251"/>
    </location>
</feature>
<feature type="transmembrane region" description="Helical" evidence="11">
    <location>
        <begin position="489"/>
        <end position="510"/>
    </location>
</feature>
<evidence type="ECO:0000256" key="7">
    <source>
        <dbReference type="ARBA" id="ARBA00022840"/>
    </source>
</evidence>
<evidence type="ECO:0000313" key="13">
    <source>
        <dbReference type="EMBL" id="KAG5183352.1"/>
    </source>
</evidence>
<keyword evidence="7" id="KW-0067">ATP-binding</keyword>
<evidence type="ECO:0000259" key="12">
    <source>
        <dbReference type="PROSITE" id="PS50893"/>
    </source>
</evidence>
<dbReference type="GO" id="GO:0140359">
    <property type="term" value="F:ABC-type transporter activity"/>
    <property type="evidence" value="ECO:0007669"/>
    <property type="project" value="InterPro"/>
</dbReference>
<dbReference type="InterPro" id="IPR027417">
    <property type="entry name" value="P-loop_NTPase"/>
</dbReference>
<dbReference type="FunFam" id="3.40.50.300:FF:000532">
    <property type="entry name" value="ABC transporter G family member 34"/>
    <property type="match status" value="1"/>
</dbReference>
<reference evidence="13" key="1">
    <citation type="submission" date="2021-02" db="EMBL/GenBank/DDBJ databases">
        <title>First Annotated Genome of the Yellow-green Alga Tribonema minus.</title>
        <authorList>
            <person name="Mahan K.M."/>
        </authorList>
    </citation>
    <scope>NUCLEOTIDE SEQUENCE</scope>
    <source>
        <strain evidence="13">UTEX B ZZ1240</strain>
    </source>
</reference>
<dbReference type="CDD" id="cd03232">
    <property type="entry name" value="ABCG_PDR_domain2"/>
    <property type="match status" value="1"/>
</dbReference>
<dbReference type="OrthoDB" id="66620at2759"/>
<dbReference type="Pfam" id="PF00005">
    <property type="entry name" value="ABC_tran"/>
    <property type="match status" value="2"/>
</dbReference>
<protein>
    <submittedName>
        <fullName evidence="13">ABC-2 type transporter-domain-containing protein</fullName>
    </submittedName>
</protein>
<evidence type="ECO:0000256" key="5">
    <source>
        <dbReference type="ARBA" id="ARBA00022737"/>
    </source>
</evidence>
<keyword evidence="9 11" id="KW-0472">Membrane</keyword>
<evidence type="ECO:0000256" key="9">
    <source>
        <dbReference type="ARBA" id="ARBA00023136"/>
    </source>
</evidence>
<sequence length="1375" mass="151303">MAVEEVIAGDEVPSHAGSISASSSGTEVVNGADGMAAPIRERELELQLQAEIPRQNGCELRVKDLTYEVRRQAGTLSEPTVGDMVMKSASLLTCWPILNMIAHGRAKSKTRTVVRGVSGVFKPGEMTLVIGPPGCGKSSLLKLLAGQIKSDKAHRISGQVLYNGQEAHTDKNAPFSLPKVAAYVQQTDRHVAHLTVEETITFAFDCMEGGTHGAWLAKGERTQEQHELLKYMDERKRKVRAIMTILGLNNAKDTIVGDVFTRGISGGERRRTTTGEMLAGSQDIFLMDSISNGLDSSTTFDILNTLKTASHIFKTTIIVALLQPQPEVYALFDKVVVMASGGRVVYQGKREGVLPYFRSIGYECPQRKDEADFVVEVTTDQGADYLVKGLEEEGKGMGSGMLPRTPREFEEVWRASEGFKELQQELAAPVDESYKGVHHHRHDRGRHHGPRHGRSSCTVLLLITHLFLSSLAGSIFFDLPLDATSSKFGLLFFSLLFLGLKGIAQIPVAIENRHVFYKQQSQGFYPTLCDVVAQEATHSTLIIAETLVFSPVIYFMTGLASDAGRFFIYLVIALGFNLNMAAYFRALAAIMPSLTVASASATLSLVFIILFCGYLVPEPDTPDVFIWIFWCNPMTWAFRSLVLNEFLAPKYKETCATDVAPGEACPASLSSAVLDSFGFRTDTAYIWAGFVYVAGLWFLTTCATALVLDKIRWDTSDAAPLLEDEQLEASDSDADESRWARRYTSDAIYTRQEVEASMARLKSDGTAAAAGAFTPVTLAFKDVRYSVPHPSGEGSLELLKNVSGHAKPGTMTALMGSSGAGKTTLLDVLASRKSGGDITGLVTLNGHPKDKKSFTRVAGYVEQNDVHSPVVTVREAVMFSATMRLEEADFPPDKRTELVDAILKILELDVISGRLIGSEATGGLSGEERKRVTIAVELASNPSLIFLDEPTTGLDARSAQVVVRAIRKVATTGRTIVCTIHQPSTYLFEMFDLMLLLKKGGETVYFGELGTHSSALISHLSSIPGTRPIANNANPATWMLEQIGAGTSTSANPQAYADWYSNSQLKRNLDTELDALQTPEPGSRPLAFDTLYAASAGLQRTTLVKRAYRQYWRSASYNFARMFAAVIQALVFASTFVNSEPTTVGQLTSRFGVVFSITTFIAITFFNTAIPFTGAERSVFYREQAARMYHVQPYILGYFLAEIPYLIFNTLLCISIFYWMANFEADAAKFFWFWLFFFLNTTAMTFFGHGLTAILPSIKDAQALASVSNSLFAVFGGFFISPGQIPNYWIWAYYITPFHYAIEGILSSQYHDDDTEIIALDGVSTTTISAYLDEFFGGKFSYSSRGYDVMALLIFIVIFQGLFFYALTYVRHEKR</sequence>
<evidence type="ECO:0000256" key="11">
    <source>
        <dbReference type="SAM" id="Phobius"/>
    </source>
</evidence>
<dbReference type="InterPro" id="IPR043926">
    <property type="entry name" value="ABCG_dom"/>
</dbReference>
<name>A0A835Z0F1_9STRA</name>
<keyword evidence="4 11" id="KW-0812">Transmembrane</keyword>
<dbReference type="InterPro" id="IPR013525">
    <property type="entry name" value="ABC2_TM"/>
</dbReference>
<keyword evidence="6" id="KW-0547">Nucleotide-binding</keyword>
<organism evidence="13 14">
    <name type="scientific">Tribonema minus</name>
    <dbReference type="NCBI Taxonomy" id="303371"/>
    <lineage>
        <taxon>Eukaryota</taxon>
        <taxon>Sar</taxon>
        <taxon>Stramenopiles</taxon>
        <taxon>Ochrophyta</taxon>
        <taxon>PX clade</taxon>
        <taxon>Xanthophyceae</taxon>
        <taxon>Tribonematales</taxon>
        <taxon>Tribonemataceae</taxon>
        <taxon>Tribonema</taxon>
    </lineage>
</organism>
<keyword evidence="5" id="KW-0677">Repeat</keyword>
<evidence type="ECO:0000256" key="1">
    <source>
        <dbReference type="ARBA" id="ARBA00004141"/>
    </source>
</evidence>
<dbReference type="PANTHER" id="PTHR19241">
    <property type="entry name" value="ATP-BINDING CASSETTE TRANSPORTER"/>
    <property type="match status" value="1"/>
</dbReference>
<dbReference type="Pfam" id="PF01061">
    <property type="entry name" value="ABC2_membrane"/>
    <property type="match status" value="2"/>
</dbReference>
<evidence type="ECO:0000256" key="2">
    <source>
        <dbReference type="ARBA" id="ARBA00006012"/>
    </source>
</evidence>
<keyword evidence="8 11" id="KW-1133">Transmembrane helix</keyword>
<dbReference type="SMART" id="SM00382">
    <property type="entry name" value="AAA"/>
    <property type="match status" value="2"/>
</dbReference>
<feature type="transmembrane region" description="Helical" evidence="11">
    <location>
        <begin position="1151"/>
        <end position="1174"/>
    </location>
</feature>
<dbReference type="InterPro" id="IPR003439">
    <property type="entry name" value="ABC_transporter-like_ATP-bd"/>
</dbReference>
<keyword evidence="3" id="KW-0813">Transport</keyword>
<feature type="transmembrane region" description="Helical" evidence="11">
    <location>
        <begin position="596"/>
        <end position="616"/>
    </location>
</feature>
<feature type="transmembrane region" description="Helical" evidence="11">
    <location>
        <begin position="1349"/>
        <end position="1370"/>
    </location>
</feature>
<proteinExistence type="inferred from homology"/>
<dbReference type="FunFam" id="3.40.50.300:FF:000289">
    <property type="entry name" value="ABC transporter G family member 31"/>
    <property type="match status" value="1"/>
</dbReference>
<dbReference type="GO" id="GO:0005524">
    <property type="term" value="F:ATP binding"/>
    <property type="evidence" value="ECO:0007669"/>
    <property type="project" value="UniProtKB-KW"/>
</dbReference>
<feature type="region of interest" description="Disordered" evidence="10">
    <location>
        <begin position="7"/>
        <end position="31"/>
    </location>
</feature>
<feature type="domain" description="ABC transporter" evidence="12">
    <location>
        <begin position="98"/>
        <end position="366"/>
    </location>
</feature>
<keyword evidence="14" id="KW-1185">Reference proteome</keyword>
<evidence type="ECO:0000256" key="10">
    <source>
        <dbReference type="SAM" id="MobiDB-lite"/>
    </source>
</evidence>
<dbReference type="Gene3D" id="3.40.50.300">
    <property type="entry name" value="P-loop containing nucleotide triphosphate hydrolases"/>
    <property type="match status" value="2"/>
</dbReference>
<feature type="transmembrane region" description="Helical" evidence="11">
    <location>
        <begin position="684"/>
        <end position="708"/>
    </location>
</feature>
<dbReference type="Pfam" id="PF19055">
    <property type="entry name" value="ABC2_membrane_7"/>
    <property type="match status" value="1"/>
</dbReference>
<evidence type="ECO:0000256" key="3">
    <source>
        <dbReference type="ARBA" id="ARBA00022448"/>
    </source>
</evidence>
<comment type="similarity">
    <text evidence="2">Belongs to the ABC transporter superfamily. ABCG family. PDR (TC 3.A.1.205) subfamily.</text>
</comment>
<dbReference type="EMBL" id="JAFCMP010000214">
    <property type="protein sequence ID" value="KAG5183352.1"/>
    <property type="molecule type" value="Genomic_DNA"/>
</dbReference>
<comment type="caution">
    <text evidence="13">The sequence shown here is derived from an EMBL/GenBank/DDBJ whole genome shotgun (WGS) entry which is preliminary data.</text>
</comment>
<feature type="domain" description="ABC transporter" evidence="12">
    <location>
        <begin position="778"/>
        <end position="1033"/>
    </location>
</feature>
<feature type="transmembrane region" description="Helical" evidence="11">
    <location>
        <begin position="1119"/>
        <end position="1139"/>
    </location>
</feature>
<evidence type="ECO:0000256" key="6">
    <source>
        <dbReference type="ARBA" id="ARBA00022741"/>
    </source>
</evidence>
<comment type="subcellular location">
    <subcellularLocation>
        <location evidence="1">Membrane</location>
        <topology evidence="1">Multi-pass membrane protein</topology>
    </subcellularLocation>
</comment>
<dbReference type="InterPro" id="IPR034003">
    <property type="entry name" value="ABCG_PDR_2"/>
</dbReference>